<dbReference type="EMBL" id="LDTZ01000023">
    <property type="protein sequence ID" value="KNA89676.1"/>
    <property type="molecule type" value="Genomic_DNA"/>
</dbReference>
<accession>A0ABR5I7Y6</accession>
<evidence type="ECO:0000259" key="2">
    <source>
        <dbReference type="Pfam" id="PF20441"/>
    </source>
</evidence>
<gene>
    <name evidence="3" type="ORF">ABW18_19955</name>
</gene>
<dbReference type="Pfam" id="PF03354">
    <property type="entry name" value="TerL_ATPase"/>
    <property type="match status" value="1"/>
</dbReference>
<dbReference type="Proteomes" id="UP000037247">
    <property type="component" value="Unassembled WGS sequence"/>
</dbReference>
<keyword evidence="4" id="KW-1185">Reference proteome</keyword>
<comment type="caution">
    <text evidence="3">The sequence shown here is derived from an EMBL/GenBank/DDBJ whole genome shotgun (WGS) entry which is preliminary data.</text>
</comment>
<proteinExistence type="predicted"/>
<dbReference type="PANTHER" id="PTHR41287:SF1">
    <property type="entry name" value="PROTEIN YMFN"/>
    <property type="match status" value="1"/>
</dbReference>
<sequence>MKAGPKGSRDESPLAWKTRAKGARQFELFAARYLITPKGTGARTPVKVRPWQRQLVSTLLDDRVPLNVWVLPRGQGKSTLTAGLALHHVFMSGVEGARAVIVAQDERSAMRLLATAARMVSLNPELESRAMTYKDRIVIPGSDSQIIALPGEAHRVEGEDASLAIVDEIGFVRRDAYEATLHSTGKREGSQLLAIGTPSPPSWRDVSPLMDLVLDGRANPDSESLRLVEFAAPIGCDVDDEEAWAAANPGLDDLVQRSTLRASLPPRSRESEFRRARLGQWVEHDDSSFLPQGQWASLATGEGIGKGARVVLALDGSHSQDATAIVVATVSDRPHFDVGGLWEPPEGNADWRVPILDVENRIRELCREYQVVEIVADPFRWARTLQVLEGEGLPVTEFPQNGPRLTPATTELIQACGNGLVTHSGNKDLARHVSNAIVTEDARGIRLDKSKRGSNRRIDLAACLVMGHSRATWRAHKKPKRRRVRSFAA</sequence>
<dbReference type="PANTHER" id="PTHR41287">
    <property type="match status" value="1"/>
</dbReference>
<reference evidence="3 4" key="1">
    <citation type="submission" date="2015-05" db="EMBL/GenBank/DDBJ databases">
        <title>Draft genome sequence of the bacterium Gordonia jacobaea a new member of the Gordonia genus.</title>
        <authorList>
            <person name="Jimenez-Galisteo G."/>
            <person name="Dominguez A."/>
            <person name="Munoz E."/>
            <person name="Vinas M."/>
        </authorList>
    </citation>
    <scope>NUCLEOTIDE SEQUENCE [LARGE SCALE GENOMIC DNA]</scope>
    <source>
        <strain evidence="4">mv1</strain>
    </source>
</reference>
<dbReference type="InterPro" id="IPR027417">
    <property type="entry name" value="P-loop_NTPase"/>
</dbReference>
<feature type="domain" description="Terminase large subunit-like endonuclease" evidence="2">
    <location>
        <begin position="358"/>
        <end position="471"/>
    </location>
</feature>
<dbReference type="InterPro" id="IPR046462">
    <property type="entry name" value="TerL_nuclease"/>
</dbReference>
<dbReference type="Gene3D" id="3.30.420.240">
    <property type="match status" value="1"/>
</dbReference>
<dbReference type="InterPro" id="IPR005021">
    <property type="entry name" value="Terminase_largesu-like"/>
</dbReference>
<organism evidence="3 4">
    <name type="scientific">Gordonia jacobaea</name>
    <dbReference type="NCBI Taxonomy" id="122202"/>
    <lineage>
        <taxon>Bacteria</taxon>
        <taxon>Bacillati</taxon>
        <taxon>Actinomycetota</taxon>
        <taxon>Actinomycetes</taxon>
        <taxon>Mycobacteriales</taxon>
        <taxon>Gordoniaceae</taxon>
        <taxon>Gordonia</taxon>
    </lineage>
</organism>
<dbReference type="SUPFAM" id="SSF52540">
    <property type="entry name" value="P-loop containing nucleoside triphosphate hydrolases"/>
    <property type="match status" value="1"/>
</dbReference>
<dbReference type="RefSeq" id="WP_049700729.1">
    <property type="nucleotide sequence ID" value="NZ_JAQDQF010000001.1"/>
</dbReference>
<dbReference type="Gene3D" id="3.40.50.300">
    <property type="entry name" value="P-loop containing nucleotide triphosphate hydrolases"/>
    <property type="match status" value="1"/>
</dbReference>
<evidence type="ECO:0000313" key="4">
    <source>
        <dbReference type="Proteomes" id="UP000037247"/>
    </source>
</evidence>
<protein>
    <submittedName>
        <fullName evidence="3">Terminase</fullName>
    </submittedName>
</protein>
<feature type="domain" description="Terminase large subunit-like ATPase" evidence="1">
    <location>
        <begin position="70"/>
        <end position="180"/>
    </location>
</feature>
<evidence type="ECO:0000259" key="1">
    <source>
        <dbReference type="Pfam" id="PF03354"/>
    </source>
</evidence>
<dbReference type="InterPro" id="IPR046461">
    <property type="entry name" value="TerL_ATPase"/>
</dbReference>
<dbReference type="Pfam" id="PF20441">
    <property type="entry name" value="TerL_nuclease"/>
    <property type="match status" value="1"/>
</dbReference>
<evidence type="ECO:0000313" key="3">
    <source>
        <dbReference type="EMBL" id="KNA89676.1"/>
    </source>
</evidence>
<name>A0ABR5I7Y6_9ACTN</name>